<protein>
    <submittedName>
        <fullName evidence="4">MIDN protein</fullName>
    </submittedName>
</protein>
<dbReference type="EMBL" id="VWYH01003116">
    <property type="protein sequence ID" value="NXW85305.1"/>
    <property type="molecule type" value="Genomic_DNA"/>
</dbReference>
<keyword evidence="5" id="KW-1185">Reference proteome</keyword>
<sequence>SRLSSGKLQDLGVVEGSKLTLVPTVEAGLMSQASRPEQSVMQALESLTETQVNDFLSGRSPLTLALRVGDHMMFVQLQLAAQQSSGQLQHRHVIASRGEAGAAASPHCRTLHGSPGSGFARIPVVPTCQQSPAPSPAPAAPAPPMYCNTPHPAPVAAGMFRSHGASAQTNWGWRCLLVVLGAPCPAADPVSVPPAQVDCGTRSSSSPGSSPAPPAARSRKPGAVIESFVNHAPGVFSGTFSGTLHPNCQDSSGRPRRDIGTILQILNDLLSATRHYQGMPQSLTQLRCQTQFSSPPASPDLATKTTSEPLPAAAASPPLHPVVQCQSQIRMCKPSGDRLRQTENRATRCKVERLQLLMQQKRLRRKARRDARGPYPWLPSRKAARTNSNSSVSSEGSLDLDFEDSVWKPEVKADMKSEFVVA</sequence>
<proteinExistence type="predicted"/>
<evidence type="ECO:0000256" key="3">
    <source>
        <dbReference type="SAM" id="MobiDB-lite"/>
    </source>
</evidence>
<name>A0A7L4FEB6_9COLU</name>
<accession>A0A7L4FEB6</accession>
<dbReference type="InterPro" id="IPR039336">
    <property type="entry name" value="Midnolin"/>
</dbReference>
<feature type="region of interest" description="Disordered" evidence="3">
    <location>
        <begin position="362"/>
        <end position="397"/>
    </location>
</feature>
<feature type="compositionally biased region" description="Low complexity" evidence="3">
    <location>
        <begin position="388"/>
        <end position="397"/>
    </location>
</feature>
<dbReference type="OrthoDB" id="1916003at2759"/>
<keyword evidence="2" id="KW-0539">Nucleus</keyword>
<feature type="non-terminal residue" evidence="4">
    <location>
        <position position="422"/>
    </location>
</feature>
<comment type="subcellular location">
    <subcellularLocation>
        <location evidence="1">Nucleus</location>
    </subcellularLocation>
</comment>
<dbReference type="Proteomes" id="UP000541332">
    <property type="component" value="Unassembled WGS sequence"/>
</dbReference>
<gene>
    <name evidence="4" type="primary">Midn</name>
    <name evidence="4" type="ORF">ALOBEC_R12096</name>
</gene>
<feature type="region of interest" description="Disordered" evidence="3">
    <location>
        <begin position="196"/>
        <end position="220"/>
    </location>
</feature>
<dbReference type="AlphaFoldDB" id="A0A7L4FEB6"/>
<comment type="caution">
    <text evidence="4">The sequence shown here is derived from an EMBL/GenBank/DDBJ whole genome shotgun (WGS) entry which is preliminary data.</text>
</comment>
<evidence type="ECO:0000313" key="4">
    <source>
        <dbReference type="EMBL" id="NXW85305.1"/>
    </source>
</evidence>
<organism evidence="4 5">
    <name type="scientific">Pampusana beccarii</name>
    <name type="common">Western bronze ground-dove</name>
    <dbReference type="NCBI Taxonomy" id="2953425"/>
    <lineage>
        <taxon>Eukaryota</taxon>
        <taxon>Metazoa</taxon>
        <taxon>Chordata</taxon>
        <taxon>Craniata</taxon>
        <taxon>Vertebrata</taxon>
        <taxon>Euteleostomi</taxon>
        <taxon>Archelosauria</taxon>
        <taxon>Archosauria</taxon>
        <taxon>Dinosauria</taxon>
        <taxon>Saurischia</taxon>
        <taxon>Theropoda</taxon>
        <taxon>Coelurosauria</taxon>
        <taxon>Aves</taxon>
        <taxon>Neognathae</taxon>
        <taxon>Neoaves</taxon>
        <taxon>Columbimorphae</taxon>
        <taxon>Columbiformes</taxon>
        <taxon>Columbidae</taxon>
        <taxon>Pampusana</taxon>
    </lineage>
</organism>
<feature type="region of interest" description="Disordered" evidence="3">
    <location>
        <begin position="290"/>
        <end position="319"/>
    </location>
</feature>
<reference evidence="4 5" key="1">
    <citation type="submission" date="2020-02" db="EMBL/GenBank/DDBJ databases">
        <title>Bird 10,000 Genomes (B10K) Project - Family phase.</title>
        <authorList>
            <person name="Zhang G."/>
        </authorList>
    </citation>
    <scope>NUCLEOTIDE SEQUENCE [LARGE SCALE GENOMIC DNA]</scope>
    <source>
        <strain evidence="4">B10K-DU-006-06</strain>
    </source>
</reference>
<dbReference type="GO" id="GO:0005634">
    <property type="term" value="C:nucleus"/>
    <property type="evidence" value="ECO:0007669"/>
    <property type="project" value="UniProtKB-SubCell"/>
</dbReference>
<feature type="non-terminal residue" evidence="4">
    <location>
        <position position="1"/>
    </location>
</feature>
<evidence type="ECO:0000313" key="5">
    <source>
        <dbReference type="Proteomes" id="UP000541332"/>
    </source>
</evidence>
<evidence type="ECO:0000256" key="1">
    <source>
        <dbReference type="ARBA" id="ARBA00004123"/>
    </source>
</evidence>
<dbReference type="PANTHER" id="PTHR23010">
    <property type="entry name" value="MIDNOLIN"/>
    <property type="match status" value="1"/>
</dbReference>
<dbReference type="PANTHER" id="PTHR23010:SF1">
    <property type="entry name" value="MIDNOLIN"/>
    <property type="match status" value="1"/>
</dbReference>
<evidence type="ECO:0000256" key="2">
    <source>
        <dbReference type="ARBA" id="ARBA00023242"/>
    </source>
</evidence>